<keyword evidence="1" id="KW-0812">Transmembrane</keyword>
<protein>
    <submittedName>
        <fullName evidence="2">Uncharacterized protein</fullName>
    </submittedName>
</protein>
<dbReference type="AlphaFoldDB" id="A0A8H7QW34"/>
<comment type="caution">
    <text evidence="2">The sequence shown here is derived from an EMBL/GenBank/DDBJ whole genome shotgun (WGS) entry which is preliminary data.</text>
</comment>
<feature type="transmembrane region" description="Helical" evidence="1">
    <location>
        <begin position="235"/>
        <end position="254"/>
    </location>
</feature>
<dbReference type="OrthoDB" id="2224262at2759"/>
<name>A0A8H7QW34_9FUNG</name>
<feature type="transmembrane region" description="Helical" evidence="1">
    <location>
        <begin position="285"/>
        <end position="309"/>
    </location>
</feature>
<feature type="transmembrane region" description="Helical" evidence="1">
    <location>
        <begin position="149"/>
        <end position="174"/>
    </location>
</feature>
<gene>
    <name evidence="2" type="ORF">INT46_003550</name>
</gene>
<keyword evidence="1" id="KW-1133">Transmembrane helix</keyword>
<accession>A0A8H7QW34</accession>
<dbReference type="Proteomes" id="UP000650833">
    <property type="component" value="Unassembled WGS sequence"/>
</dbReference>
<organism evidence="2 3">
    <name type="scientific">Mucor plumbeus</name>
    <dbReference type="NCBI Taxonomy" id="97098"/>
    <lineage>
        <taxon>Eukaryota</taxon>
        <taxon>Fungi</taxon>
        <taxon>Fungi incertae sedis</taxon>
        <taxon>Mucoromycota</taxon>
        <taxon>Mucoromycotina</taxon>
        <taxon>Mucoromycetes</taxon>
        <taxon>Mucorales</taxon>
        <taxon>Mucorineae</taxon>
        <taxon>Mucoraceae</taxon>
        <taxon>Mucor</taxon>
    </lineage>
</organism>
<feature type="transmembrane region" description="Helical" evidence="1">
    <location>
        <begin position="60"/>
        <end position="82"/>
    </location>
</feature>
<proteinExistence type="predicted"/>
<dbReference type="EMBL" id="JAEPRC010000337">
    <property type="protein sequence ID" value="KAG2199788.1"/>
    <property type="molecule type" value="Genomic_DNA"/>
</dbReference>
<keyword evidence="3" id="KW-1185">Reference proteome</keyword>
<evidence type="ECO:0000313" key="2">
    <source>
        <dbReference type="EMBL" id="KAG2199788.1"/>
    </source>
</evidence>
<sequence>MVFSSELLNTISSPDRPHKTDGFFKVIGKELPHIRLYTPEECKPLGGLIFNSITQYASSLVVFAITLTLLVVWAIVGAILGAPENWETIMQKSSSIRYYISDSIATVGRVLGNLQRHQGVDSQQINNIIIKGNIGDAAKMPSKNSFDRVCNYTSVAVESMVSLIIYWAGIFSWASFAVIELELIFHEQADDNKPNPIICIDPPKVSRAIRAANYYGDVVCTGVGTGDMIEWDSSWWLLIGTYNFLVGYVNGFVLRNVYFRHDEMLGEQFDILIENDERFSWMSRVCAMPFGIFFSVLVVLALISIASAMK</sequence>
<keyword evidence="1" id="KW-0472">Membrane</keyword>
<evidence type="ECO:0000256" key="1">
    <source>
        <dbReference type="SAM" id="Phobius"/>
    </source>
</evidence>
<reference evidence="2" key="1">
    <citation type="submission" date="2020-12" db="EMBL/GenBank/DDBJ databases">
        <title>Metabolic potential, ecology and presence of endohyphal bacteria is reflected in genomic diversity of Mucoromycotina.</title>
        <authorList>
            <person name="Muszewska A."/>
            <person name="Okrasinska A."/>
            <person name="Steczkiewicz K."/>
            <person name="Drgas O."/>
            <person name="Orlowska M."/>
            <person name="Perlinska-Lenart U."/>
            <person name="Aleksandrzak-Piekarczyk T."/>
            <person name="Szatraj K."/>
            <person name="Zielenkiewicz U."/>
            <person name="Pilsyk S."/>
            <person name="Malc E."/>
            <person name="Mieczkowski P."/>
            <person name="Kruszewska J.S."/>
            <person name="Biernat P."/>
            <person name="Pawlowska J."/>
        </authorList>
    </citation>
    <scope>NUCLEOTIDE SEQUENCE</scope>
    <source>
        <strain evidence="2">CBS 226.32</strain>
    </source>
</reference>
<evidence type="ECO:0000313" key="3">
    <source>
        <dbReference type="Proteomes" id="UP000650833"/>
    </source>
</evidence>